<dbReference type="InterPro" id="IPR017972">
    <property type="entry name" value="Cyt_P450_CS"/>
</dbReference>
<dbReference type="GO" id="GO:0005506">
    <property type="term" value="F:iron ion binding"/>
    <property type="evidence" value="ECO:0007669"/>
    <property type="project" value="InterPro"/>
</dbReference>
<dbReference type="InterPro" id="IPR050364">
    <property type="entry name" value="Cytochrome_P450_fung"/>
</dbReference>
<name>A0A0C9UGC3_SPHS4</name>
<evidence type="ECO:0000256" key="4">
    <source>
        <dbReference type="ARBA" id="ARBA00022617"/>
    </source>
</evidence>
<dbReference type="InterPro" id="IPR002401">
    <property type="entry name" value="Cyt_P450_E_grp-I"/>
</dbReference>
<evidence type="ECO:0000256" key="6">
    <source>
        <dbReference type="ARBA" id="ARBA00023002"/>
    </source>
</evidence>
<dbReference type="Pfam" id="PF00067">
    <property type="entry name" value="p450"/>
    <property type="match status" value="1"/>
</dbReference>
<keyword evidence="12" id="KW-1185">Reference proteome</keyword>
<accession>A0A0C9UGC3</accession>
<dbReference type="PROSITE" id="PS00086">
    <property type="entry name" value="CYTOCHROME_P450"/>
    <property type="match status" value="1"/>
</dbReference>
<reference evidence="11 12" key="1">
    <citation type="submission" date="2014-06" db="EMBL/GenBank/DDBJ databases">
        <title>Evolutionary Origins and Diversification of the Mycorrhizal Mutualists.</title>
        <authorList>
            <consortium name="DOE Joint Genome Institute"/>
            <consortium name="Mycorrhizal Genomics Consortium"/>
            <person name="Kohler A."/>
            <person name="Kuo A."/>
            <person name="Nagy L.G."/>
            <person name="Floudas D."/>
            <person name="Copeland A."/>
            <person name="Barry K.W."/>
            <person name="Cichocki N."/>
            <person name="Veneault-Fourrey C."/>
            <person name="LaButti K."/>
            <person name="Lindquist E.A."/>
            <person name="Lipzen A."/>
            <person name="Lundell T."/>
            <person name="Morin E."/>
            <person name="Murat C."/>
            <person name="Riley R."/>
            <person name="Ohm R."/>
            <person name="Sun H."/>
            <person name="Tunlid A."/>
            <person name="Henrissat B."/>
            <person name="Grigoriev I.V."/>
            <person name="Hibbett D.S."/>
            <person name="Martin F."/>
        </authorList>
    </citation>
    <scope>NUCLEOTIDE SEQUENCE [LARGE SCALE GENOMIC DNA]</scope>
    <source>
        <strain evidence="11 12">SS14</strain>
    </source>
</reference>
<evidence type="ECO:0000256" key="5">
    <source>
        <dbReference type="ARBA" id="ARBA00022723"/>
    </source>
</evidence>
<dbReference type="GO" id="GO:0020037">
    <property type="term" value="F:heme binding"/>
    <property type="evidence" value="ECO:0007669"/>
    <property type="project" value="InterPro"/>
</dbReference>
<comment type="cofactor">
    <cofactor evidence="1 9">
        <name>heme</name>
        <dbReference type="ChEBI" id="CHEBI:30413"/>
    </cofactor>
</comment>
<feature type="non-terminal residue" evidence="11">
    <location>
        <position position="1"/>
    </location>
</feature>
<dbReference type="InterPro" id="IPR036396">
    <property type="entry name" value="Cyt_P450_sf"/>
</dbReference>
<dbReference type="GO" id="GO:0016705">
    <property type="term" value="F:oxidoreductase activity, acting on paired donors, with incorporation or reduction of molecular oxygen"/>
    <property type="evidence" value="ECO:0007669"/>
    <property type="project" value="InterPro"/>
</dbReference>
<evidence type="ECO:0000256" key="8">
    <source>
        <dbReference type="ARBA" id="ARBA00023033"/>
    </source>
</evidence>
<organism evidence="11 12">
    <name type="scientific">Sphaerobolus stellatus (strain SS14)</name>
    <dbReference type="NCBI Taxonomy" id="990650"/>
    <lineage>
        <taxon>Eukaryota</taxon>
        <taxon>Fungi</taxon>
        <taxon>Dikarya</taxon>
        <taxon>Basidiomycota</taxon>
        <taxon>Agaricomycotina</taxon>
        <taxon>Agaricomycetes</taxon>
        <taxon>Phallomycetidae</taxon>
        <taxon>Geastrales</taxon>
        <taxon>Sphaerobolaceae</taxon>
        <taxon>Sphaerobolus</taxon>
    </lineage>
</organism>
<dbReference type="GO" id="GO:0004497">
    <property type="term" value="F:monooxygenase activity"/>
    <property type="evidence" value="ECO:0007669"/>
    <property type="project" value="UniProtKB-KW"/>
</dbReference>
<protein>
    <recommendedName>
        <fullName evidence="13">Cytochrome P450</fullName>
    </recommendedName>
</protein>
<dbReference type="HOGENOM" id="CLU_001570_20_0_1"/>
<keyword evidence="4 9" id="KW-0349">Heme</keyword>
<evidence type="ECO:0000256" key="2">
    <source>
        <dbReference type="ARBA" id="ARBA00005179"/>
    </source>
</evidence>
<dbReference type="PANTHER" id="PTHR46300">
    <property type="entry name" value="P450, PUTATIVE (EUROFUNG)-RELATED-RELATED"/>
    <property type="match status" value="1"/>
</dbReference>
<evidence type="ECO:0000256" key="1">
    <source>
        <dbReference type="ARBA" id="ARBA00001971"/>
    </source>
</evidence>
<dbReference type="OrthoDB" id="2789670at2759"/>
<keyword evidence="6 10" id="KW-0560">Oxidoreductase</keyword>
<comment type="similarity">
    <text evidence="3 10">Belongs to the cytochrome P450 family.</text>
</comment>
<sequence length="161" mass="18064">LPYVSAFSEESQRWHPVLVMGIAHAAFEDDVYEGFFIPKGSVVVGHAFDILHDETVYGQDKDKFRPERFLNSGVGYPLSQWGFGRRMCPGRYLANGNLFLATATILKLFDVLPAKDKDGKDIPVYEDFVGVGNSQPAPFKCLFKPRSEYAKNLLESKNPIS</sequence>
<evidence type="ECO:0000256" key="7">
    <source>
        <dbReference type="ARBA" id="ARBA00023004"/>
    </source>
</evidence>
<dbReference type="EMBL" id="KN837317">
    <property type="protein sequence ID" value="KIJ28022.1"/>
    <property type="molecule type" value="Genomic_DNA"/>
</dbReference>
<dbReference type="AlphaFoldDB" id="A0A0C9UGC3"/>
<dbReference type="SUPFAM" id="SSF48264">
    <property type="entry name" value="Cytochrome P450"/>
    <property type="match status" value="1"/>
</dbReference>
<evidence type="ECO:0000313" key="12">
    <source>
        <dbReference type="Proteomes" id="UP000054279"/>
    </source>
</evidence>
<keyword evidence="8 10" id="KW-0503">Monooxygenase</keyword>
<evidence type="ECO:0000256" key="3">
    <source>
        <dbReference type="ARBA" id="ARBA00010617"/>
    </source>
</evidence>
<evidence type="ECO:0000256" key="10">
    <source>
        <dbReference type="RuleBase" id="RU000461"/>
    </source>
</evidence>
<dbReference type="PRINTS" id="PR00463">
    <property type="entry name" value="EP450I"/>
</dbReference>
<dbReference type="Proteomes" id="UP000054279">
    <property type="component" value="Unassembled WGS sequence"/>
</dbReference>
<comment type="pathway">
    <text evidence="2">Secondary metabolite biosynthesis.</text>
</comment>
<evidence type="ECO:0000256" key="9">
    <source>
        <dbReference type="PIRSR" id="PIRSR602401-1"/>
    </source>
</evidence>
<dbReference type="InterPro" id="IPR001128">
    <property type="entry name" value="Cyt_P450"/>
</dbReference>
<gene>
    <name evidence="11" type="ORF">M422DRAFT_190267</name>
</gene>
<proteinExistence type="inferred from homology"/>
<evidence type="ECO:0008006" key="13">
    <source>
        <dbReference type="Google" id="ProtNLM"/>
    </source>
</evidence>
<keyword evidence="7 9" id="KW-0408">Iron</keyword>
<dbReference type="Gene3D" id="1.10.630.10">
    <property type="entry name" value="Cytochrome P450"/>
    <property type="match status" value="1"/>
</dbReference>
<feature type="binding site" description="axial binding residue" evidence="9">
    <location>
        <position position="88"/>
    </location>
    <ligand>
        <name>heme</name>
        <dbReference type="ChEBI" id="CHEBI:30413"/>
    </ligand>
    <ligandPart>
        <name>Fe</name>
        <dbReference type="ChEBI" id="CHEBI:18248"/>
    </ligandPart>
</feature>
<evidence type="ECO:0000313" key="11">
    <source>
        <dbReference type="EMBL" id="KIJ28022.1"/>
    </source>
</evidence>
<keyword evidence="5 9" id="KW-0479">Metal-binding</keyword>